<dbReference type="AlphaFoldDB" id="A0A8J2P9I7"/>
<accession>A0A8J2P9I7</accession>
<protein>
    <submittedName>
        <fullName evidence="1">Uncharacterized protein</fullName>
    </submittedName>
</protein>
<reference evidence="1" key="1">
    <citation type="submission" date="2021-06" db="EMBL/GenBank/DDBJ databases">
        <authorList>
            <person name="Hodson N. C."/>
            <person name="Mongue J. A."/>
            <person name="Jaron S. K."/>
        </authorList>
    </citation>
    <scope>NUCLEOTIDE SEQUENCE</scope>
</reference>
<dbReference type="Proteomes" id="UP000708208">
    <property type="component" value="Unassembled WGS sequence"/>
</dbReference>
<keyword evidence="2" id="KW-1185">Reference proteome</keyword>
<proteinExistence type="predicted"/>
<evidence type="ECO:0000313" key="1">
    <source>
        <dbReference type="EMBL" id="CAG7786673.1"/>
    </source>
</evidence>
<feature type="non-terminal residue" evidence="1">
    <location>
        <position position="1"/>
    </location>
</feature>
<sequence length="306" mass="35343">VFNQDGKGKPWTWKEVACSPLSNITLPKFTRNDLKLQENYMSFDHVIEVGFEKARRKWFECPAILLNLKSFDFVPSKHKSSLNSEFKDLRDYEWKRFELPRRSDEQPLSFLYDVRAENHARSSNVYNIDNNIKGRKSIFFHPAEKTIQHLVNTIRESYQDQRIVTAAPVHTIAYSPFQGNPDYIPAFNPDHLDNAIKYLSGNGVLGVTTPCMVTLNANMITPFGFNEQKLGELDIVTHNWNDKHPEWIQKIVVVVPPSAFDNLTKESLITRIAKFETDQLNANEFSECQNYLDSHRASECVIIPGY</sequence>
<comment type="caution">
    <text evidence="1">The sequence shown here is derived from an EMBL/GenBank/DDBJ whole genome shotgun (WGS) entry which is preliminary data.</text>
</comment>
<name>A0A8J2P9I7_9HEXA</name>
<organism evidence="1 2">
    <name type="scientific">Allacma fusca</name>
    <dbReference type="NCBI Taxonomy" id="39272"/>
    <lineage>
        <taxon>Eukaryota</taxon>
        <taxon>Metazoa</taxon>
        <taxon>Ecdysozoa</taxon>
        <taxon>Arthropoda</taxon>
        <taxon>Hexapoda</taxon>
        <taxon>Collembola</taxon>
        <taxon>Symphypleona</taxon>
        <taxon>Sminthuridae</taxon>
        <taxon>Allacma</taxon>
    </lineage>
</organism>
<gene>
    <name evidence="1" type="ORF">AFUS01_LOCUS25232</name>
</gene>
<evidence type="ECO:0000313" key="2">
    <source>
        <dbReference type="Proteomes" id="UP000708208"/>
    </source>
</evidence>
<dbReference type="EMBL" id="CAJVCH010322796">
    <property type="protein sequence ID" value="CAG7786673.1"/>
    <property type="molecule type" value="Genomic_DNA"/>
</dbReference>